<proteinExistence type="predicted"/>
<organism evidence="2 3">
    <name type="scientific">Morella rubra</name>
    <name type="common">Chinese bayberry</name>
    <dbReference type="NCBI Taxonomy" id="262757"/>
    <lineage>
        <taxon>Eukaryota</taxon>
        <taxon>Viridiplantae</taxon>
        <taxon>Streptophyta</taxon>
        <taxon>Embryophyta</taxon>
        <taxon>Tracheophyta</taxon>
        <taxon>Spermatophyta</taxon>
        <taxon>Magnoliopsida</taxon>
        <taxon>eudicotyledons</taxon>
        <taxon>Gunneridae</taxon>
        <taxon>Pentapetalae</taxon>
        <taxon>rosids</taxon>
        <taxon>fabids</taxon>
        <taxon>Fagales</taxon>
        <taxon>Myricaceae</taxon>
        <taxon>Morella</taxon>
    </lineage>
</organism>
<feature type="compositionally biased region" description="Polar residues" evidence="1">
    <location>
        <begin position="252"/>
        <end position="266"/>
    </location>
</feature>
<reference evidence="2 3" key="1">
    <citation type="journal article" date="2019" name="Plant Biotechnol. J.">
        <title>The red bayberry genome and genetic basis of sex determination.</title>
        <authorList>
            <person name="Jia H.M."/>
            <person name="Jia H.J."/>
            <person name="Cai Q.L."/>
            <person name="Wang Y."/>
            <person name="Zhao H.B."/>
            <person name="Yang W.F."/>
            <person name="Wang G.Y."/>
            <person name="Li Y.H."/>
            <person name="Zhan D.L."/>
            <person name="Shen Y.T."/>
            <person name="Niu Q.F."/>
            <person name="Chang L."/>
            <person name="Qiu J."/>
            <person name="Zhao L."/>
            <person name="Xie H.B."/>
            <person name="Fu W.Y."/>
            <person name="Jin J."/>
            <person name="Li X.W."/>
            <person name="Jiao Y."/>
            <person name="Zhou C.C."/>
            <person name="Tu T."/>
            <person name="Chai C.Y."/>
            <person name="Gao J.L."/>
            <person name="Fan L.J."/>
            <person name="van de Weg E."/>
            <person name="Wang J.Y."/>
            <person name="Gao Z.S."/>
        </authorList>
    </citation>
    <scope>NUCLEOTIDE SEQUENCE [LARGE SCALE GENOMIC DNA]</scope>
    <source>
        <tissue evidence="2">Leaves</tissue>
    </source>
</reference>
<dbReference type="OrthoDB" id="2011374at2759"/>
<gene>
    <name evidence="2" type="ORF">CJ030_MR4G011989</name>
</gene>
<feature type="compositionally biased region" description="Basic and acidic residues" evidence="1">
    <location>
        <begin position="35"/>
        <end position="45"/>
    </location>
</feature>
<evidence type="ECO:0000313" key="3">
    <source>
        <dbReference type="Proteomes" id="UP000516437"/>
    </source>
</evidence>
<feature type="region of interest" description="Disordered" evidence="1">
    <location>
        <begin position="22"/>
        <end position="51"/>
    </location>
</feature>
<feature type="compositionally biased region" description="Basic and acidic residues" evidence="1">
    <location>
        <begin position="122"/>
        <end position="131"/>
    </location>
</feature>
<feature type="region of interest" description="Disordered" evidence="1">
    <location>
        <begin position="78"/>
        <end position="137"/>
    </location>
</feature>
<sequence>MEDGKEKEKQVPIDRAELYKLSISRSDGSPINPDVAEKIEQRENQDVANPNNQVHHQFIDHLMQAGKSLLMARVKHAAVKNAQKRPASPAKSSHPQPGSPVHEPVSKRTKSQVAQSSSRLYKGKEKQRDASPDNVPASKFLNVEAESHYTKKFSTKGVILEREVLLDELTHLRFSDKIVSRGWEGLLTKLIPPSEEVTMKLTLSKVLNDVATICKHLNVVGTQGASSMAGGVEDPDRSDSPLDDEDNELSAGATTAHSLSEADNSA</sequence>
<name>A0A6A1VT70_9ROSI</name>
<evidence type="ECO:0000313" key="2">
    <source>
        <dbReference type="EMBL" id="KAB1216172.1"/>
    </source>
</evidence>
<dbReference type="Proteomes" id="UP000516437">
    <property type="component" value="Chromosome 4"/>
</dbReference>
<dbReference type="AlphaFoldDB" id="A0A6A1VT70"/>
<accession>A0A6A1VT70</accession>
<evidence type="ECO:0000256" key="1">
    <source>
        <dbReference type="SAM" id="MobiDB-lite"/>
    </source>
</evidence>
<dbReference type="EMBL" id="RXIC02000022">
    <property type="protein sequence ID" value="KAB1216172.1"/>
    <property type="molecule type" value="Genomic_DNA"/>
</dbReference>
<feature type="region of interest" description="Disordered" evidence="1">
    <location>
        <begin position="224"/>
        <end position="266"/>
    </location>
</feature>
<comment type="caution">
    <text evidence="2">The sequence shown here is derived from an EMBL/GenBank/DDBJ whole genome shotgun (WGS) entry which is preliminary data.</text>
</comment>
<keyword evidence="3" id="KW-1185">Reference proteome</keyword>
<protein>
    <submittedName>
        <fullName evidence="2">Uncharacterized protein</fullName>
    </submittedName>
</protein>